<dbReference type="Gene3D" id="3.20.20.140">
    <property type="entry name" value="Metal-dependent hydrolases"/>
    <property type="match status" value="1"/>
</dbReference>
<dbReference type="Proteomes" id="UP001169764">
    <property type="component" value="Unassembled WGS sequence"/>
</dbReference>
<dbReference type="PANTHER" id="PTHR22642">
    <property type="entry name" value="IMIDAZOLONEPROPIONASE"/>
    <property type="match status" value="1"/>
</dbReference>
<evidence type="ECO:0000313" key="3">
    <source>
        <dbReference type="Proteomes" id="UP001169764"/>
    </source>
</evidence>
<dbReference type="PANTHER" id="PTHR22642:SF2">
    <property type="entry name" value="PROTEIN LONG AFTER FAR-RED 3"/>
    <property type="match status" value="1"/>
</dbReference>
<keyword evidence="3" id="KW-1185">Reference proteome</keyword>
<dbReference type="SUPFAM" id="SSF51338">
    <property type="entry name" value="Composite domain of metallo-dependent hydrolases"/>
    <property type="match status" value="1"/>
</dbReference>
<dbReference type="Pfam" id="PF07969">
    <property type="entry name" value="Amidohydro_3"/>
    <property type="match status" value="1"/>
</dbReference>
<dbReference type="SUPFAM" id="SSF51556">
    <property type="entry name" value="Metallo-dependent hydrolases"/>
    <property type="match status" value="1"/>
</dbReference>
<evidence type="ECO:0000259" key="1">
    <source>
        <dbReference type="Pfam" id="PF07969"/>
    </source>
</evidence>
<organism evidence="2 3">
    <name type="scientific">Sphingomonas natans</name>
    <dbReference type="NCBI Taxonomy" id="3063330"/>
    <lineage>
        <taxon>Bacteria</taxon>
        <taxon>Pseudomonadati</taxon>
        <taxon>Pseudomonadota</taxon>
        <taxon>Alphaproteobacteria</taxon>
        <taxon>Sphingomonadales</taxon>
        <taxon>Sphingomonadaceae</taxon>
        <taxon>Sphingomonas</taxon>
    </lineage>
</organism>
<dbReference type="Gene3D" id="3.10.310.70">
    <property type="match status" value="1"/>
</dbReference>
<feature type="domain" description="Amidohydrolase 3" evidence="1">
    <location>
        <begin position="43"/>
        <end position="459"/>
    </location>
</feature>
<evidence type="ECO:0000313" key="2">
    <source>
        <dbReference type="EMBL" id="MDO6414587.1"/>
    </source>
</evidence>
<dbReference type="InterPro" id="IPR011059">
    <property type="entry name" value="Metal-dep_hydrolase_composite"/>
</dbReference>
<sequence>MIADPPVLIRNASFRDGRIADVRIDAGRIATIGALDPRGGETLIDARGGALLPGLHDHHLHLAATAVARSSVGCGPPEVATARDLAARLGEPGDGWLRGVGYDEGVAGPIDRDWLDRVAPDRPVRIQHRSGRMWVFNSAGLARLLAGGEPPSDRLDRTTARLFDDDAWLRRALGGQPPALDAIAADYAARGVTGLTEMSPSNGRDAHHWVSEEQRAGRLAQRVVLAGTRALADLDYNPFLALGPVKIHLHEADLPDHADLIADIVAAHAQQRGVAVHCVTEVELVYTIAALEEAGVHPADRIEHASVTPDSLLGRIAALKTAVVSQPLFIHARGDRYRRDIDCALWPELYRLRAFVDAGIALAGSSDAPYGPTDPWAAMATAVSRRTREGAVLGGEEALSPEQALSLYLADPLDLTRTRFVTVGGDADLCLLATSWQEARADLSDVRVRATLIAGRLVHDRVDEPPAQRRRGADALA</sequence>
<accession>A0ABT8Y8D4</accession>
<dbReference type="EMBL" id="JAUOTP010000003">
    <property type="protein sequence ID" value="MDO6414587.1"/>
    <property type="molecule type" value="Genomic_DNA"/>
</dbReference>
<protein>
    <submittedName>
        <fullName evidence="2">Amidohydrolase family protein</fullName>
    </submittedName>
</protein>
<dbReference type="InterPro" id="IPR013108">
    <property type="entry name" value="Amidohydro_3"/>
</dbReference>
<dbReference type="InterPro" id="IPR032466">
    <property type="entry name" value="Metal_Hydrolase"/>
</dbReference>
<reference evidence="2" key="1">
    <citation type="submission" date="2023-07" db="EMBL/GenBank/DDBJ databases">
        <authorList>
            <person name="Kim M."/>
        </authorList>
    </citation>
    <scope>NUCLEOTIDE SEQUENCE</scope>
    <source>
        <strain evidence="2">BIUV-7</strain>
    </source>
</reference>
<name>A0ABT8Y8D4_9SPHN</name>
<gene>
    <name evidence="2" type="ORF">Q4F19_09360</name>
</gene>
<dbReference type="Gene3D" id="2.30.40.10">
    <property type="entry name" value="Urease, subunit C, domain 1"/>
    <property type="match status" value="1"/>
</dbReference>
<comment type="caution">
    <text evidence="2">The sequence shown here is derived from an EMBL/GenBank/DDBJ whole genome shotgun (WGS) entry which is preliminary data.</text>
</comment>
<proteinExistence type="predicted"/>